<dbReference type="KEGG" id="capn:CBG49_04315"/>
<reference evidence="2" key="1">
    <citation type="submission" date="2017-06" db="EMBL/GenBank/DDBJ databases">
        <title>Complete genome sequence of Capnocytophaga sp. KCOM 1579 (=ChDC OS43) isolated from a human refractory periapical abscess lesion.</title>
        <authorList>
            <person name="Kook J.-K."/>
            <person name="Park S.-N."/>
            <person name="Lim Y.K."/>
            <person name="Roh H."/>
        </authorList>
    </citation>
    <scope>NUCLEOTIDE SEQUENCE [LARGE SCALE GENOMIC DNA]</scope>
    <source>
        <strain evidence="2">ChDC OS43</strain>
    </source>
</reference>
<evidence type="ECO:0000313" key="2">
    <source>
        <dbReference type="Proteomes" id="UP000197007"/>
    </source>
</evidence>
<proteinExistence type="predicted"/>
<dbReference type="AlphaFoldDB" id="A0A1Z4BM98"/>
<evidence type="ECO:0008006" key="3">
    <source>
        <dbReference type="Google" id="ProtNLM"/>
    </source>
</evidence>
<name>A0A1Z4BM98_9FLAO</name>
<dbReference type="EMBL" id="CP022022">
    <property type="protein sequence ID" value="ASF42363.1"/>
    <property type="molecule type" value="Genomic_DNA"/>
</dbReference>
<dbReference type="RefSeq" id="WP_088593524.1">
    <property type="nucleotide sequence ID" value="NZ_CP022022.1"/>
</dbReference>
<keyword evidence="2" id="KW-1185">Reference proteome</keyword>
<organism evidence="1 2">
    <name type="scientific">Capnocytophaga endodontalis</name>
    <dbReference type="NCBI Taxonomy" id="2708117"/>
    <lineage>
        <taxon>Bacteria</taxon>
        <taxon>Pseudomonadati</taxon>
        <taxon>Bacteroidota</taxon>
        <taxon>Flavobacteriia</taxon>
        <taxon>Flavobacteriales</taxon>
        <taxon>Flavobacteriaceae</taxon>
        <taxon>Capnocytophaga</taxon>
    </lineage>
</organism>
<gene>
    <name evidence="1" type="ORF">CBG49_04315</name>
</gene>
<dbReference type="Proteomes" id="UP000197007">
    <property type="component" value="Chromosome"/>
</dbReference>
<evidence type="ECO:0000313" key="1">
    <source>
        <dbReference type="EMBL" id="ASF42363.1"/>
    </source>
</evidence>
<protein>
    <recommendedName>
        <fullName evidence="3">STAS/SEC14 domain-containing protein</fullName>
    </recommendedName>
</protein>
<accession>A0A1Z4BM98</accession>
<sequence>MKETTEITLNKSQLPSWLATFSATQKPQHIIITLPEEEHWLKKDLKPLASFAKQYSQQQAKSVVVVQRALALEDFDLSLHIAPTLQEAYDLIELDEIERDLWK</sequence>